<dbReference type="AlphaFoldDB" id="A0A269ZEJ9"/>
<feature type="transmembrane region" description="Helical" evidence="1">
    <location>
        <begin position="256"/>
        <end position="273"/>
    </location>
</feature>
<reference evidence="3 5" key="2">
    <citation type="submission" date="2019-02" db="EMBL/GenBank/DDBJ databases">
        <authorList>
            <consortium name="Pathogen Informatics"/>
        </authorList>
    </citation>
    <scope>NUCLEOTIDE SEQUENCE [LARGE SCALE GENOMIC DNA]</scope>
    <source>
        <strain evidence="3 5">3012STDY7078520</strain>
    </source>
</reference>
<dbReference type="EMBL" id="CAACXN010000014">
    <property type="protein sequence ID" value="VEW11562.1"/>
    <property type="molecule type" value="Genomic_DNA"/>
</dbReference>
<feature type="transmembrane region" description="Helical" evidence="1">
    <location>
        <begin position="165"/>
        <end position="188"/>
    </location>
</feature>
<evidence type="ECO:0000313" key="5">
    <source>
        <dbReference type="Proteomes" id="UP000386281"/>
    </source>
</evidence>
<gene>
    <name evidence="2" type="ORF">B8X04_05710</name>
    <name evidence="3" type="ORF">NCTC12391_00737</name>
</gene>
<dbReference type="InterPro" id="IPR002798">
    <property type="entry name" value="SpoIIM-like"/>
</dbReference>
<dbReference type="PANTHER" id="PTHR35337">
    <property type="entry name" value="SLR1478 PROTEIN"/>
    <property type="match status" value="1"/>
</dbReference>
<organism evidence="2 4">
    <name type="scientific">Brevibacterium casei</name>
    <dbReference type="NCBI Taxonomy" id="33889"/>
    <lineage>
        <taxon>Bacteria</taxon>
        <taxon>Bacillati</taxon>
        <taxon>Actinomycetota</taxon>
        <taxon>Actinomycetes</taxon>
        <taxon>Micrococcales</taxon>
        <taxon>Brevibacteriaceae</taxon>
        <taxon>Brevibacterium</taxon>
    </lineage>
</organism>
<dbReference type="Proteomes" id="UP000216867">
    <property type="component" value="Unassembled WGS sequence"/>
</dbReference>
<name>A0A269ZEJ9_9MICO</name>
<feature type="transmembrane region" description="Helical" evidence="1">
    <location>
        <begin position="208"/>
        <end position="235"/>
    </location>
</feature>
<proteinExistence type="predicted"/>
<accession>A0A269ZEJ9</accession>
<evidence type="ECO:0000313" key="3">
    <source>
        <dbReference type="EMBL" id="VEW11562.1"/>
    </source>
</evidence>
<dbReference type="PANTHER" id="PTHR35337:SF1">
    <property type="entry name" value="SLR1478 PROTEIN"/>
    <property type="match status" value="1"/>
</dbReference>
<sequence length="332" mass="36230">MDPNLLAEMHGDQWRELSALAKRNRLDPAQAERFLVLYRAASKDLSQIMTVAPDSLEAARLSTIVHRARTHLSSVPAGGLSGLSRFFVVALPLSLYRLRWDFVAVAVFFLSVSVLSGVWAGTHPEVLETFGDRASRQQFAEHDFVEYYKENPNGFFAVGVWTNNAWIAVQFVLLGVTGVFVIQGLVLNAVNVGFSAAMMFEFDRGADFFLYILPHGIPEISCILLAAAAGLRLFFAWVIPGPQLRRTKLATEARSLLVVAGGLVIMLFLSGLIEGFVTPNPLPPLVKIAIGIAYTAAVVVYAAVLGRRASRAQLSADLDAHEAGYQIVATDR</sequence>
<keyword evidence="1" id="KW-0472">Membrane</keyword>
<dbReference type="EMBL" id="NCWY01000004">
    <property type="protein sequence ID" value="PAK96248.1"/>
    <property type="molecule type" value="Genomic_DNA"/>
</dbReference>
<evidence type="ECO:0000313" key="2">
    <source>
        <dbReference type="EMBL" id="PAK96248.1"/>
    </source>
</evidence>
<dbReference type="RefSeq" id="WP_009374839.1">
    <property type="nucleotide sequence ID" value="NZ_CAACXN010000014.1"/>
</dbReference>
<evidence type="ECO:0000256" key="1">
    <source>
        <dbReference type="SAM" id="Phobius"/>
    </source>
</evidence>
<feature type="transmembrane region" description="Helical" evidence="1">
    <location>
        <begin position="285"/>
        <end position="305"/>
    </location>
</feature>
<feature type="transmembrane region" description="Helical" evidence="1">
    <location>
        <begin position="102"/>
        <end position="120"/>
    </location>
</feature>
<dbReference type="Proteomes" id="UP000386281">
    <property type="component" value="Unassembled WGS sequence"/>
</dbReference>
<keyword evidence="1" id="KW-1133">Transmembrane helix</keyword>
<dbReference type="Pfam" id="PF01944">
    <property type="entry name" value="SpoIIM"/>
    <property type="match status" value="1"/>
</dbReference>
<evidence type="ECO:0000313" key="4">
    <source>
        <dbReference type="Proteomes" id="UP000216867"/>
    </source>
</evidence>
<protein>
    <submittedName>
        <fullName evidence="3">Integral membrane protein DUF95</fullName>
    </submittedName>
</protein>
<keyword evidence="1" id="KW-0812">Transmembrane</keyword>
<reference evidence="2 4" key="1">
    <citation type="submission" date="2017-04" db="EMBL/GenBank/DDBJ databases">
        <title>Kefir bacterial isolates.</title>
        <authorList>
            <person name="Kim Y."/>
            <person name="Blasche S."/>
            <person name="Patil K.R."/>
        </authorList>
    </citation>
    <scope>NUCLEOTIDE SEQUENCE [LARGE SCALE GENOMIC DNA]</scope>
    <source>
        <strain evidence="2 4">OG2</strain>
    </source>
</reference>